<dbReference type="InterPro" id="IPR007111">
    <property type="entry name" value="NACHT_NTPase"/>
</dbReference>
<keyword evidence="1" id="KW-0547">Nucleotide-binding</keyword>
<dbReference type="GO" id="GO:0005524">
    <property type="term" value="F:ATP binding"/>
    <property type="evidence" value="ECO:0007669"/>
    <property type="project" value="UniProtKB-KW"/>
</dbReference>
<proteinExistence type="predicted"/>
<dbReference type="RefSeq" id="XP_038045663.1">
    <property type="nucleotide sequence ID" value="XM_038189735.1"/>
</dbReference>
<feature type="compositionally biased region" description="Polar residues" evidence="3">
    <location>
        <begin position="77"/>
        <end position="86"/>
    </location>
</feature>
<dbReference type="Pfam" id="PF05729">
    <property type="entry name" value="NACHT"/>
    <property type="match status" value="1"/>
</dbReference>
<dbReference type="Proteomes" id="UP000887568">
    <property type="component" value="Unplaced"/>
</dbReference>
<accession>A0A913Z4K3</accession>
<sequence length="1115" mass="124305">MQQSAAACQWTDVPTTMQQSEAACQWTDVPTTMQQSAAACQRTDVPTTLQQSETAYQRTDVPTTMQQEAQVPAPSFATDSPQQTGTIEDLGAVGGSNYPTVSGSSGVNVTYNFPLEGPGVPAPRLLHSRRPDQDPKLTDPCQEAGVPAPRPQQSQRPDQDPRWTDPSQEAGKKTRDVLKGVYKTTCSSVKLLPGVDNDQMHIAGINTKVQFKTREGRAFVTGQEDIITSTDYSKIFRRRARFGELIKRLIFFGTGIVGVSTMFDKIAYDWADETSEILNGFKLVFLLKMCALSQKSDLVDSTFDQLLGKKSGIEKDELDQFILANPNEVLILLDGFDEMKTKKLNAASFGSILKALNRTVYKECLVCISTRPSHLKILMPLMSLMSETLVQDPCTHVEVLGFTDEDVNDYVQKFYDKDPDIGKALIQTIEKSNTLRYFAKTPVLLFLMCLLWRKSKQLPKTTSRLFTEAIDHMFTRKHLSGYYASNTVIAIGKIALHGLTSANQKFSFQEDEFEPKALELALKAGILTQQRVIKNKSNNNIKFMHKTVQEYCAAKYLQSLNLSSTVGLLTRVKNKLNMIKYQRILNQLCSTFEGVVSNEFLFRFCCGDNEKCMMDIVNLLDRKFNKDRPRYQSSVIQAISRNCFLESQSAKVPLCLTSDSLIPSTIEVFKNDDFQSLMYLLEIICRSDSCKMQLARVTDISISRVSAVSDLAFVLGYMENLRSLRLYRCSSWNGGHVKILSSLKCNQHLTDLGLNISSRRAVEWAPHIKHLTSLNRLELACQALGWDSMEHIASAVANMPKLTDLSLATNVRLGGTVNLWTTELLKMRHLNRLDLSDCSYSVSDAEHIIATVADMPKLTELILAGNGNLIGNAKLWAKELPKVTHLNRLDLGNYVLDPTDIEHIASAAGDMPRLTDLILAGNRRLGGLAELWAKELPKMMHLKKLDLKHCSLLPTDIEHIASAVGNMPRLTNLILAPNWKLAELAQLWAKELPKMVHLKRLVLRECKLTPSDFEHIASAVCNMPSLTDLILDKNKALGASAELWATALPKMRHLSRLDLSHCNLTPSDIGRVTSAVGDMPSLTDFFLAGNPGLDGLDELQSRLPSLNVHVETHLS</sequence>
<dbReference type="Gene3D" id="3.80.10.10">
    <property type="entry name" value="Ribonuclease Inhibitor"/>
    <property type="match status" value="3"/>
</dbReference>
<dbReference type="RefSeq" id="XP_038045664.1">
    <property type="nucleotide sequence ID" value="XM_038189736.1"/>
</dbReference>
<dbReference type="GeneID" id="119720170"/>
<protein>
    <recommendedName>
        <fullName evidence="4">NACHT domain-containing protein</fullName>
    </recommendedName>
</protein>
<keyword evidence="2" id="KW-0067">ATP-binding</keyword>
<reference evidence="5" key="1">
    <citation type="submission" date="2022-11" db="UniProtKB">
        <authorList>
            <consortium name="EnsemblMetazoa"/>
        </authorList>
    </citation>
    <scope>IDENTIFICATION</scope>
</reference>
<dbReference type="InterPro" id="IPR032675">
    <property type="entry name" value="LRR_dom_sf"/>
</dbReference>
<dbReference type="SUPFAM" id="SSF52047">
    <property type="entry name" value="RNI-like"/>
    <property type="match status" value="2"/>
</dbReference>
<dbReference type="PANTHER" id="PTHR46312">
    <property type="entry name" value="NACHT DOMAIN-CONTAINING PROTEIN"/>
    <property type="match status" value="1"/>
</dbReference>
<dbReference type="InterPro" id="IPR027417">
    <property type="entry name" value="P-loop_NTPase"/>
</dbReference>
<dbReference type="EnsemblMetazoa" id="XM_038189737.1">
    <property type="protein sequence ID" value="XP_038045665.1"/>
    <property type="gene ID" value="LOC119720170"/>
</dbReference>
<name>A0A913Z4K3_PATMI</name>
<dbReference type="EnsemblMetazoa" id="XM_038189735.1">
    <property type="protein sequence ID" value="XP_038045663.1"/>
    <property type="gene ID" value="LOC119720170"/>
</dbReference>
<dbReference type="OMA" id="NIYECAN"/>
<dbReference type="PANTHER" id="PTHR46312:SF2">
    <property type="entry name" value="NUCLEOTIDE-BINDING OLIGOMERIZATION DOMAIN-CONTAINING PROTEIN 2-LIKE"/>
    <property type="match status" value="1"/>
</dbReference>
<evidence type="ECO:0000256" key="2">
    <source>
        <dbReference type="ARBA" id="ARBA00022840"/>
    </source>
</evidence>
<evidence type="ECO:0000313" key="6">
    <source>
        <dbReference type="Proteomes" id="UP000887568"/>
    </source>
</evidence>
<evidence type="ECO:0000256" key="1">
    <source>
        <dbReference type="ARBA" id="ARBA00022741"/>
    </source>
</evidence>
<dbReference type="Gene3D" id="3.40.50.300">
    <property type="entry name" value="P-loop containing nucleotide triphosphate hydrolases"/>
    <property type="match status" value="1"/>
</dbReference>
<feature type="region of interest" description="Disordered" evidence="3">
    <location>
        <begin position="118"/>
        <end position="174"/>
    </location>
</feature>
<keyword evidence="6" id="KW-1185">Reference proteome</keyword>
<organism evidence="5 6">
    <name type="scientific">Patiria miniata</name>
    <name type="common">Bat star</name>
    <name type="synonym">Asterina miniata</name>
    <dbReference type="NCBI Taxonomy" id="46514"/>
    <lineage>
        <taxon>Eukaryota</taxon>
        <taxon>Metazoa</taxon>
        <taxon>Echinodermata</taxon>
        <taxon>Eleutherozoa</taxon>
        <taxon>Asterozoa</taxon>
        <taxon>Asteroidea</taxon>
        <taxon>Valvatacea</taxon>
        <taxon>Valvatida</taxon>
        <taxon>Asterinidae</taxon>
        <taxon>Patiria</taxon>
    </lineage>
</organism>
<dbReference type="SMART" id="SM00368">
    <property type="entry name" value="LRR_RI"/>
    <property type="match status" value="4"/>
</dbReference>
<evidence type="ECO:0000259" key="4">
    <source>
        <dbReference type="Pfam" id="PF05729"/>
    </source>
</evidence>
<dbReference type="EnsemblMetazoa" id="XM_038189736.1">
    <property type="protein sequence ID" value="XP_038045664.1"/>
    <property type="gene ID" value="LOC119720170"/>
</dbReference>
<dbReference type="OrthoDB" id="120976at2759"/>
<dbReference type="AlphaFoldDB" id="A0A913Z4K3"/>
<dbReference type="RefSeq" id="XP_038045665.1">
    <property type="nucleotide sequence ID" value="XM_038189737.1"/>
</dbReference>
<evidence type="ECO:0000313" key="5">
    <source>
        <dbReference type="EnsemblMetazoa" id="XP_038045665.1"/>
    </source>
</evidence>
<feature type="region of interest" description="Disordered" evidence="3">
    <location>
        <begin position="73"/>
        <end position="94"/>
    </location>
</feature>
<feature type="domain" description="NACHT" evidence="4">
    <location>
        <begin position="258"/>
        <end position="415"/>
    </location>
</feature>
<evidence type="ECO:0000256" key="3">
    <source>
        <dbReference type="SAM" id="MobiDB-lite"/>
    </source>
</evidence>